<gene>
    <name evidence="2" type="ORF">GMARGA_LOCUS44617</name>
</gene>
<dbReference type="EMBL" id="CAJVQB010153256">
    <property type="protein sequence ID" value="CAG8855796.1"/>
    <property type="molecule type" value="Genomic_DNA"/>
</dbReference>
<feature type="non-terminal residue" evidence="2">
    <location>
        <position position="77"/>
    </location>
</feature>
<accession>A0ABN7XKG2</accession>
<protein>
    <submittedName>
        <fullName evidence="2">20345_t:CDS:1</fullName>
    </submittedName>
</protein>
<feature type="transmembrane region" description="Helical" evidence="1">
    <location>
        <begin position="36"/>
        <end position="59"/>
    </location>
</feature>
<name>A0ABN7XKG2_GIGMA</name>
<keyword evidence="1" id="KW-1133">Transmembrane helix</keyword>
<comment type="caution">
    <text evidence="2">The sequence shown here is derived from an EMBL/GenBank/DDBJ whole genome shotgun (WGS) entry which is preliminary data.</text>
</comment>
<dbReference type="Proteomes" id="UP000789901">
    <property type="component" value="Unassembled WGS sequence"/>
</dbReference>
<keyword evidence="3" id="KW-1185">Reference proteome</keyword>
<sequence length="77" mass="8778">LCKRSDRVLINSSQKDEKLEKVIRQQIPVKDEAGRVLSLGATIINLVVFYLFGGFCAYLRDDEGYKIPGWLFGILLF</sequence>
<reference evidence="2 3" key="1">
    <citation type="submission" date="2021-06" db="EMBL/GenBank/DDBJ databases">
        <authorList>
            <person name="Kallberg Y."/>
            <person name="Tangrot J."/>
            <person name="Rosling A."/>
        </authorList>
    </citation>
    <scope>NUCLEOTIDE SEQUENCE [LARGE SCALE GENOMIC DNA]</scope>
    <source>
        <strain evidence="2 3">120-4 pot B 10/14</strain>
    </source>
</reference>
<proteinExistence type="predicted"/>
<keyword evidence="1" id="KW-0472">Membrane</keyword>
<evidence type="ECO:0000256" key="1">
    <source>
        <dbReference type="SAM" id="Phobius"/>
    </source>
</evidence>
<feature type="non-terminal residue" evidence="2">
    <location>
        <position position="1"/>
    </location>
</feature>
<evidence type="ECO:0000313" key="2">
    <source>
        <dbReference type="EMBL" id="CAG8855796.1"/>
    </source>
</evidence>
<keyword evidence="1" id="KW-0812">Transmembrane</keyword>
<evidence type="ECO:0000313" key="3">
    <source>
        <dbReference type="Proteomes" id="UP000789901"/>
    </source>
</evidence>
<organism evidence="2 3">
    <name type="scientific">Gigaspora margarita</name>
    <dbReference type="NCBI Taxonomy" id="4874"/>
    <lineage>
        <taxon>Eukaryota</taxon>
        <taxon>Fungi</taxon>
        <taxon>Fungi incertae sedis</taxon>
        <taxon>Mucoromycota</taxon>
        <taxon>Glomeromycotina</taxon>
        <taxon>Glomeromycetes</taxon>
        <taxon>Diversisporales</taxon>
        <taxon>Gigasporaceae</taxon>
        <taxon>Gigaspora</taxon>
    </lineage>
</organism>